<dbReference type="PROSITE" id="PS00626">
    <property type="entry name" value="RCC1_2"/>
    <property type="match status" value="1"/>
</dbReference>
<dbReference type="EMBL" id="SRMA01026906">
    <property type="protein sequence ID" value="TRY65551.1"/>
    <property type="molecule type" value="Genomic_DNA"/>
</dbReference>
<dbReference type="Proteomes" id="UP000316079">
    <property type="component" value="Unassembled WGS sequence"/>
</dbReference>
<evidence type="ECO:0000313" key="3">
    <source>
        <dbReference type="EMBL" id="TRY65551.1"/>
    </source>
</evidence>
<feature type="repeat" description="RCC1" evidence="1">
    <location>
        <begin position="521"/>
        <end position="541"/>
    </location>
</feature>
<feature type="region of interest" description="Disordered" evidence="2">
    <location>
        <begin position="253"/>
        <end position="316"/>
    </location>
</feature>
<dbReference type="GO" id="GO:0016197">
    <property type="term" value="P:endosomal transport"/>
    <property type="evidence" value="ECO:0007669"/>
    <property type="project" value="TreeGrafter"/>
</dbReference>
<evidence type="ECO:0000256" key="2">
    <source>
        <dbReference type="SAM" id="MobiDB-lite"/>
    </source>
</evidence>
<feature type="region of interest" description="Disordered" evidence="2">
    <location>
        <begin position="474"/>
        <end position="493"/>
    </location>
</feature>
<reference evidence="3 4" key="1">
    <citation type="journal article" date="2019" name="Sci. Data">
        <title>Hybrid genome assembly and annotation of Danionella translucida.</title>
        <authorList>
            <person name="Kadobianskyi M."/>
            <person name="Schulze L."/>
            <person name="Schuelke M."/>
            <person name="Judkewitz B."/>
        </authorList>
    </citation>
    <scope>NUCLEOTIDE SEQUENCE [LARGE SCALE GENOMIC DNA]</scope>
    <source>
        <strain evidence="3 4">Bolton</strain>
    </source>
</reference>
<dbReference type="Pfam" id="PF00415">
    <property type="entry name" value="RCC1"/>
    <property type="match status" value="2"/>
</dbReference>
<dbReference type="GO" id="GO:0031267">
    <property type="term" value="F:small GTPase binding"/>
    <property type="evidence" value="ECO:0007669"/>
    <property type="project" value="TreeGrafter"/>
</dbReference>
<accession>A0A553NJE0</accession>
<dbReference type="STRING" id="623744.A0A553NJE0"/>
<feature type="repeat" description="RCC1" evidence="1">
    <location>
        <begin position="159"/>
        <end position="209"/>
    </location>
</feature>
<keyword evidence="4" id="KW-1185">Reference proteome</keyword>
<dbReference type="GO" id="GO:0005085">
    <property type="term" value="F:guanyl-nucleotide exchange factor activity"/>
    <property type="evidence" value="ECO:0007669"/>
    <property type="project" value="TreeGrafter"/>
</dbReference>
<feature type="compositionally biased region" description="Low complexity" evidence="2">
    <location>
        <begin position="474"/>
        <end position="489"/>
    </location>
</feature>
<dbReference type="GO" id="GO:0030425">
    <property type="term" value="C:dendrite"/>
    <property type="evidence" value="ECO:0007669"/>
    <property type="project" value="TreeGrafter"/>
</dbReference>
<feature type="repeat" description="RCC1" evidence="1">
    <location>
        <begin position="100"/>
        <end position="158"/>
    </location>
</feature>
<evidence type="ECO:0000313" key="4">
    <source>
        <dbReference type="Proteomes" id="UP000316079"/>
    </source>
</evidence>
<dbReference type="PANTHER" id="PTHR46089">
    <property type="entry name" value="ALSIN HOMOLOG"/>
    <property type="match status" value="1"/>
</dbReference>
<organism evidence="3 4">
    <name type="scientific">Danionella cerebrum</name>
    <dbReference type="NCBI Taxonomy" id="2873325"/>
    <lineage>
        <taxon>Eukaryota</taxon>
        <taxon>Metazoa</taxon>
        <taxon>Chordata</taxon>
        <taxon>Craniata</taxon>
        <taxon>Vertebrata</taxon>
        <taxon>Euteleostomi</taxon>
        <taxon>Actinopterygii</taxon>
        <taxon>Neopterygii</taxon>
        <taxon>Teleostei</taxon>
        <taxon>Ostariophysi</taxon>
        <taxon>Cypriniformes</taxon>
        <taxon>Danionidae</taxon>
        <taxon>Danioninae</taxon>
        <taxon>Danionella</taxon>
    </lineage>
</organism>
<dbReference type="InterPro" id="IPR051984">
    <property type="entry name" value="Alsin"/>
</dbReference>
<gene>
    <name evidence="3" type="ORF">DNTS_020850</name>
</gene>
<dbReference type="GO" id="GO:0005813">
    <property type="term" value="C:centrosome"/>
    <property type="evidence" value="ECO:0007669"/>
    <property type="project" value="TreeGrafter"/>
</dbReference>
<sequence length="541" mass="57926">MSSGEEDGSGERGLFHTWRGYSYGTTPERMLLPLPVLQAALGAKHGVLLVEGGRVYSFGECPWKPTPAATQPVLESVLSEQRVVFVAAGSSHSGAVTEDGGVHMWGENAHGQCGLPGHSVIPNPTPVGLLDYEATQPQTVKILEVACGDQHSLALSAKREVWTWGSGCQLGVNTSVLPVWKPQKVEQLSGRLVLQVTCGAAHSLALVRSLPPPQESRKLPQDKCGQCHQLLYTMTDKEDHVIISDGHHCPLMDGTKSSDKVPADHAPSVQTQVPKTPTTSTDTKSFQSQIQAPASCQEAKKPTMDNLAESAGPPSSGEVCVEASEILCSEGNSSRASGGKSSPYPDEQAVKAYLKRLSDHALTDNTPKNPSTLHTAQLSVDPLDPFISEPLIPFAQSVSPMSSTLNSLVASCASAVGERVVPGERGERVEERLRLEESMQGKKSSSLGDIREEEVELSRRLSLPGLLSQESGEFEVVTSSGTTSEVSPRLLRRTSRPRVRNVPLVTEGLPETEAHLPSLQTEVWSWGHGQEGQLGHGDLLP</sequence>
<dbReference type="AlphaFoldDB" id="A0A553NJE0"/>
<dbReference type="InterPro" id="IPR009091">
    <property type="entry name" value="RCC1/BLIP-II"/>
</dbReference>
<dbReference type="OrthoDB" id="48314at2759"/>
<feature type="repeat" description="RCC1" evidence="1">
    <location>
        <begin position="53"/>
        <end position="99"/>
    </location>
</feature>
<dbReference type="GO" id="GO:0005737">
    <property type="term" value="C:cytoplasm"/>
    <property type="evidence" value="ECO:0007669"/>
    <property type="project" value="TreeGrafter"/>
</dbReference>
<dbReference type="Gene3D" id="2.130.10.30">
    <property type="entry name" value="Regulator of chromosome condensation 1/beta-lactamase-inhibitor protein II"/>
    <property type="match status" value="1"/>
</dbReference>
<evidence type="ECO:0000256" key="1">
    <source>
        <dbReference type="PROSITE-ProRule" id="PRU00235"/>
    </source>
</evidence>
<dbReference type="PROSITE" id="PS50012">
    <property type="entry name" value="RCC1_3"/>
    <property type="match status" value="4"/>
</dbReference>
<feature type="compositionally biased region" description="Basic and acidic residues" evidence="2">
    <location>
        <begin position="253"/>
        <end position="263"/>
    </location>
</feature>
<feature type="non-terminal residue" evidence="3">
    <location>
        <position position="541"/>
    </location>
</feature>
<feature type="compositionally biased region" description="Low complexity" evidence="2">
    <location>
        <begin position="267"/>
        <end position="285"/>
    </location>
</feature>
<comment type="caution">
    <text evidence="3">The sequence shown here is derived from an EMBL/GenBank/DDBJ whole genome shotgun (WGS) entry which is preliminary data.</text>
</comment>
<dbReference type="SUPFAM" id="SSF50985">
    <property type="entry name" value="RCC1/BLIP-II"/>
    <property type="match status" value="1"/>
</dbReference>
<name>A0A553NJE0_9TELE</name>
<protein>
    <submittedName>
        <fullName evidence="3">Uncharacterized protein</fullName>
    </submittedName>
</protein>
<dbReference type="PANTHER" id="PTHR46089:SF3">
    <property type="entry name" value="ALSIN"/>
    <property type="match status" value="1"/>
</dbReference>
<dbReference type="InterPro" id="IPR000408">
    <property type="entry name" value="Reg_chr_condens"/>
</dbReference>
<proteinExistence type="predicted"/>